<feature type="domain" description="Dendritic cell-specific transmembrane protein-like" evidence="7">
    <location>
        <begin position="525"/>
        <end position="720"/>
    </location>
</feature>
<dbReference type="InterPro" id="IPR008952">
    <property type="entry name" value="Tetraspanin_EC2_sf"/>
</dbReference>
<comment type="subcellular location">
    <subcellularLocation>
        <location evidence="1">Membrane</location>
        <topology evidence="1">Multi-pass membrane protein</topology>
    </subcellularLocation>
</comment>
<feature type="transmembrane region" description="Helical" evidence="6">
    <location>
        <begin position="599"/>
        <end position="616"/>
    </location>
</feature>
<name>A0A8E0RXB2_9TREM</name>
<evidence type="ECO:0000313" key="9">
    <source>
        <dbReference type="Proteomes" id="UP000728185"/>
    </source>
</evidence>
<dbReference type="OrthoDB" id="5985669at2759"/>
<dbReference type="Gene3D" id="1.10.1450.10">
    <property type="entry name" value="Tetraspanin"/>
    <property type="match status" value="1"/>
</dbReference>
<evidence type="ECO:0000256" key="6">
    <source>
        <dbReference type="SAM" id="Phobius"/>
    </source>
</evidence>
<sequence>MEAIQQKYSCCGGTSYLDWLFINMNSPISTANGAQNVGEFEHSELDPWGQKYSTGFFPLSCCDREQNVQCLSSMLTPSKELPIHYLSYEAPVYRRNCVSAIYNQVYAELSGYILLFSFVDIVLHFIQLYTQVTTYYVSAPRYPCNKWIHVLPPLQRFLTPPKMGSRRESTGSVTHRTGSVTHMDGSRTHKDGSVTLPDGEVLPIPEKLMHRSGSITHRSGSRTHRTGSQTHVDGSRTHRTGSVTRADGSRIHRDKTITLGPGDSRETTHYDKMSESVEAEFPNSEYLNRFVEARKTIAQELDKHMDERKRQIEEELKNFTRQTSLDAEFHKNIQNRLDKGSKTEKSMIRYLTSVCILYKQHNLTACREQAENMCSMLNSVIKTFHYKPIWYTQACDQSNLYDFVCPFSNHLHDARSKCSVVPNAVGLEGGLGAYTIEAFEAIKSLQKAFTVNISHSDEDIQLQNYSEWLSYASAPSEQKQYTIQDGMKALFYALVIISTFGQLVFLGVLYGAHRYISDYLTDTNFDNIYADSVFEFIDAKRLKEGRETLLPLKCMESSHVFWRRKCYTWNQLRSVFLNLIITLLFGCGLLIAFAVDTHIYELVTFLIDLTAGYYGMRTRIRDTYFSGTHADVTGDGLFFNLTKKLIKNLARLKDFNLDYDSAYCSPYAFRTNETHVKDFYRAWYLLIALVIFAPAMLRLRHVVTSFFYPSRTRNRAVALYNSLLVQRRRHMTTCRNLVVHWVREGRLQQEARFQSEPNIFTALLPKLSAFLGFDKKKCIICQDQISSGPEISVCPLDRAAVCRQCVAVVLKKDICVVCLDRNPKRLFKERRKIQRLENKLNLRLSEL</sequence>
<keyword evidence="9" id="KW-1185">Reference proteome</keyword>
<feature type="region of interest" description="Disordered" evidence="5">
    <location>
        <begin position="160"/>
        <end position="200"/>
    </location>
</feature>
<dbReference type="InterPro" id="IPR018499">
    <property type="entry name" value="Tetraspanin/Peripherin"/>
</dbReference>
<feature type="compositionally biased region" description="Basic and acidic residues" evidence="5">
    <location>
        <begin position="247"/>
        <end position="256"/>
    </location>
</feature>
<feature type="transmembrane region" description="Helical" evidence="6">
    <location>
        <begin position="572"/>
        <end position="593"/>
    </location>
</feature>
<feature type="transmembrane region" description="Helical" evidence="6">
    <location>
        <begin position="679"/>
        <end position="697"/>
    </location>
</feature>
<evidence type="ECO:0000256" key="2">
    <source>
        <dbReference type="ARBA" id="ARBA00022692"/>
    </source>
</evidence>
<keyword evidence="3 6" id="KW-1133">Transmembrane helix</keyword>
<evidence type="ECO:0000256" key="5">
    <source>
        <dbReference type="SAM" id="MobiDB-lite"/>
    </source>
</evidence>
<dbReference type="Pfam" id="PF00335">
    <property type="entry name" value="Tetraspanin"/>
    <property type="match status" value="1"/>
</dbReference>
<keyword evidence="4 6" id="KW-0472">Membrane</keyword>
<evidence type="ECO:0000256" key="1">
    <source>
        <dbReference type="ARBA" id="ARBA00004141"/>
    </source>
</evidence>
<dbReference type="PANTHER" id="PTHR21041:SF17">
    <property type="entry name" value="E3 UBIQUITIN-PROTEIN LIGASE DCST1"/>
    <property type="match status" value="1"/>
</dbReference>
<feature type="compositionally biased region" description="Polar residues" evidence="5">
    <location>
        <begin position="170"/>
        <end position="180"/>
    </location>
</feature>
<evidence type="ECO:0000259" key="7">
    <source>
        <dbReference type="Pfam" id="PF07782"/>
    </source>
</evidence>
<feature type="transmembrane region" description="Helical" evidence="6">
    <location>
        <begin position="489"/>
        <end position="510"/>
    </location>
</feature>
<dbReference type="AlphaFoldDB" id="A0A8E0RXB2"/>
<dbReference type="Proteomes" id="UP000728185">
    <property type="component" value="Unassembled WGS sequence"/>
</dbReference>
<dbReference type="GO" id="GO:0016020">
    <property type="term" value="C:membrane"/>
    <property type="evidence" value="ECO:0007669"/>
    <property type="project" value="UniProtKB-SubCell"/>
</dbReference>
<dbReference type="SUPFAM" id="SSF48652">
    <property type="entry name" value="Tetraspanin"/>
    <property type="match status" value="1"/>
</dbReference>
<reference evidence="8" key="1">
    <citation type="submission" date="2019-05" db="EMBL/GenBank/DDBJ databases">
        <title>Annotation for the trematode Fasciolopsis buski.</title>
        <authorList>
            <person name="Choi Y.-J."/>
        </authorList>
    </citation>
    <scope>NUCLEOTIDE SEQUENCE</scope>
    <source>
        <strain evidence="8">HT</strain>
        <tissue evidence="8">Whole worm</tissue>
    </source>
</reference>
<dbReference type="InterPro" id="IPR051856">
    <property type="entry name" value="CSR-E3_Ligase_Protein"/>
</dbReference>
<evidence type="ECO:0000313" key="8">
    <source>
        <dbReference type="EMBL" id="KAA0193169.1"/>
    </source>
</evidence>
<dbReference type="Pfam" id="PF07782">
    <property type="entry name" value="DC_STAMP"/>
    <property type="match status" value="1"/>
</dbReference>
<dbReference type="InterPro" id="IPR012858">
    <property type="entry name" value="DC_STAMP-like"/>
</dbReference>
<accession>A0A8E0RXB2</accession>
<dbReference type="PANTHER" id="PTHR21041">
    <property type="entry name" value="DENDRITIC CELL-SPECIFIC TRANSMEMBRANE PROTEIN"/>
    <property type="match status" value="1"/>
</dbReference>
<protein>
    <submittedName>
        <fullName evidence="8">Neuroglian</fullName>
    </submittedName>
</protein>
<comment type="caution">
    <text evidence="8">The sequence shown here is derived from an EMBL/GenBank/DDBJ whole genome shotgun (WGS) entry which is preliminary data.</text>
</comment>
<feature type="region of interest" description="Disordered" evidence="5">
    <location>
        <begin position="214"/>
        <end position="268"/>
    </location>
</feature>
<evidence type="ECO:0000256" key="3">
    <source>
        <dbReference type="ARBA" id="ARBA00022989"/>
    </source>
</evidence>
<proteinExistence type="predicted"/>
<keyword evidence="2 6" id="KW-0812">Transmembrane</keyword>
<dbReference type="EMBL" id="LUCM01005211">
    <property type="protein sequence ID" value="KAA0193169.1"/>
    <property type="molecule type" value="Genomic_DNA"/>
</dbReference>
<evidence type="ECO:0000256" key="4">
    <source>
        <dbReference type="ARBA" id="ARBA00023136"/>
    </source>
</evidence>
<gene>
    <name evidence="8" type="ORF">FBUS_08455</name>
</gene>
<organism evidence="8 9">
    <name type="scientific">Fasciolopsis buskii</name>
    <dbReference type="NCBI Taxonomy" id="27845"/>
    <lineage>
        <taxon>Eukaryota</taxon>
        <taxon>Metazoa</taxon>
        <taxon>Spiralia</taxon>
        <taxon>Lophotrochozoa</taxon>
        <taxon>Platyhelminthes</taxon>
        <taxon>Trematoda</taxon>
        <taxon>Digenea</taxon>
        <taxon>Plagiorchiida</taxon>
        <taxon>Echinostomata</taxon>
        <taxon>Echinostomatoidea</taxon>
        <taxon>Fasciolidae</taxon>
        <taxon>Fasciolopsis</taxon>
    </lineage>
</organism>